<dbReference type="SUPFAM" id="SSF49899">
    <property type="entry name" value="Concanavalin A-like lectins/glucanases"/>
    <property type="match status" value="2"/>
</dbReference>
<dbReference type="CDD" id="cd09917">
    <property type="entry name" value="F-box_SF"/>
    <property type="match status" value="1"/>
</dbReference>
<comment type="caution">
    <text evidence="2">The sequence shown here is derived from an EMBL/GenBank/DDBJ whole genome shotgun (WGS) entry which is preliminary data.</text>
</comment>
<feature type="domain" description="B30.2/SPRY" evidence="1">
    <location>
        <begin position="55"/>
        <end position="242"/>
    </location>
</feature>
<keyword evidence="3" id="KW-1185">Reference proteome</keyword>
<feature type="domain" description="B30.2/SPRY" evidence="1">
    <location>
        <begin position="243"/>
        <end position="440"/>
    </location>
</feature>
<dbReference type="Gene3D" id="2.60.120.920">
    <property type="match status" value="2"/>
</dbReference>
<dbReference type="Pfam" id="PF00622">
    <property type="entry name" value="SPRY"/>
    <property type="match status" value="2"/>
</dbReference>
<dbReference type="SMART" id="SM00449">
    <property type="entry name" value="SPRY"/>
    <property type="match status" value="2"/>
</dbReference>
<gene>
    <name evidence="2" type="ORF">HK103_006094</name>
</gene>
<dbReference type="InterPro" id="IPR044736">
    <property type="entry name" value="Gid1/RanBPM/SPLA_SPRY"/>
</dbReference>
<dbReference type="InterPro" id="IPR003877">
    <property type="entry name" value="SPRY_dom"/>
</dbReference>
<proteinExistence type="predicted"/>
<dbReference type="EMBL" id="JADGKB010000061">
    <property type="protein sequence ID" value="KAJ3255727.1"/>
    <property type="molecule type" value="Genomic_DNA"/>
</dbReference>
<name>A0AAD5Y6Z6_9FUNG</name>
<dbReference type="CDD" id="cd12885">
    <property type="entry name" value="SPRY_RanBP_like"/>
    <property type="match status" value="2"/>
</dbReference>
<evidence type="ECO:0000259" key="1">
    <source>
        <dbReference type="PROSITE" id="PS50188"/>
    </source>
</evidence>
<dbReference type="InterPro" id="IPR001870">
    <property type="entry name" value="B30.2/SPRY"/>
</dbReference>
<reference evidence="2" key="1">
    <citation type="submission" date="2020-05" db="EMBL/GenBank/DDBJ databases">
        <title>Phylogenomic resolution of chytrid fungi.</title>
        <authorList>
            <person name="Stajich J.E."/>
            <person name="Amses K."/>
            <person name="Simmons R."/>
            <person name="Seto K."/>
            <person name="Myers J."/>
            <person name="Bonds A."/>
            <person name="Quandt C.A."/>
            <person name="Barry K."/>
            <person name="Liu P."/>
            <person name="Grigoriev I."/>
            <person name="Longcore J.E."/>
            <person name="James T.Y."/>
        </authorList>
    </citation>
    <scope>NUCLEOTIDE SEQUENCE</scope>
    <source>
        <strain evidence="2">PLAUS21</strain>
    </source>
</reference>
<organism evidence="2 3">
    <name type="scientific">Boothiomyces macroporosus</name>
    <dbReference type="NCBI Taxonomy" id="261099"/>
    <lineage>
        <taxon>Eukaryota</taxon>
        <taxon>Fungi</taxon>
        <taxon>Fungi incertae sedis</taxon>
        <taxon>Chytridiomycota</taxon>
        <taxon>Chytridiomycota incertae sedis</taxon>
        <taxon>Chytridiomycetes</taxon>
        <taxon>Rhizophydiales</taxon>
        <taxon>Terramycetaceae</taxon>
        <taxon>Boothiomyces</taxon>
    </lineage>
</organism>
<evidence type="ECO:0000313" key="2">
    <source>
        <dbReference type="EMBL" id="KAJ3255727.1"/>
    </source>
</evidence>
<dbReference type="AlphaFoldDB" id="A0AAD5Y6Z6"/>
<dbReference type="PANTHER" id="PTHR12864">
    <property type="entry name" value="RAN BINDING PROTEIN 9-RELATED"/>
    <property type="match status" value="1"/>
</dbReference>
<protein>
    <recommendedName>
        <fullName evidence="1">B30.2/SPRY domain-containing protein</fullName>
    </recommendedName>
</protein>
<evidence type="ECO:0000313" key="3">
    <source>
        <dbReference type="Proteomes" id="UP001210925"/>
    </source>
</evidence>
<accession>A0AAD5Y6Z6</accession>
<dbReference type="InterPro" id="IPR013320">
    <property type="entry name" value="ConA-like_dom_sf"/>
</dbReference>
<dbReference type="InterPro" id="IPR050618">
    <property type="entry name" value="Ubq-SigPath_Reg"/>
</dbReference>
<dbReference type="PROSITE" id="PS50188">
    <property type="entry name" value="B302_SPRY"/>
    <property type="match status" value="2"/>
</dbReference>
<dbReference type="InterPro" id="IPR043136">
    <property type="entry name" value="B30.2/SPRY_sf"/>
</dbReference>
<dbReference type="Proteomes" id="UP001210925">
    <property type="component" value="Unassembled WGS sequence"/>
</dbReference>
<sequence>MNTLPVELVLEIALWLQGVDLYKFLSTCSTYRKLTKSIPKLQYPDNVLIKKTAINYIQNGPGLHLPLVDEILPPAPDYPQGRMVGLRTKGDRCIVSRLPLGIQSSAWSTANEYQAIYFEVEIISGNGLPFRIGLVSDDWDMKRPPGSLPNSVGYCSVDGYISIGDIYDSRYMFGPSFDKGDIVGCGYTKSNGNVFFTLNGKWVGEAPIKIGDLVSNYSKRWYAAFSSSGPGHVIFNFGSSPFKYQMGKDNTVPFLVERDTPDLTLIPQMVKSFPHISDEEDDLRIENLWDVTFSSSPRFNRSVLSTVPFINCQKWGKRGYAYFEVKFIQPAVVSSFVSIGLATRPYAAYHHIGWDCNSVGYHSDDGRVYAGSHSDGVQLNVGYSEQNVVGVGYNPESRMAFFCHDGARQSKEFFIDGHVYIAAAASLNWNLKFNLGQEPFVYKEANI</sequence>